<evidence type="ECO:0000313" key="3">
    <source>
        <dbReference type="Proteomes" id="UP000488936"/>
    </source>
</evidence>
<evidence type="ECO:0000313" key="2">
    <source>
        <dbReference type="EMBL" id="MTH28444.1"/>
    </source>
</evidence>
<keyword evidence="1" id="KW-0238">DNA-binding</keyword>
<dbReference type="PANTHER" id="PTHR33221">
    <property type="entry name" value="WINGED HELIX-TURN-HELIX TRANSCRIPTIONAL REGULATOR, RRF2 FAMILY"/>
    <property type="match status" value="1"/>
</dbReference>
<evidence type="ECO:0000256" key="1">
    <source>
        <dbReference type="ARBA" id="ARBA00023125"/>
    </source>
</evidence>
<dbReference type="EMBL" id="WMJY01000001">
    <property type="protein sequence ID" value="MTH28444.1"/>
    <property type="molecule type" value="Genomic_DNA"/>
</dbReference>
<dbReference type="SUPFAM" id="SSF46785">
    <property type="entry name" value="Winged helix' DNA-binding domain"/>
    <property type="match status" value="1"/>
</dbReference>
<dbReference type="OrthoDB" id="9802344at2"/>
<dbReference type="GO" id="GO:0003700">
    <property type="term" value="F:DNA-binding transcription factor activity"/>
    <property type="evidence" value="ECO:0007669"/>
    <property type="project" value="TreeGrafter"/>
</dbReference>
<dbReference type="PROSITE" id="PS51197">
    <property type="entry name" value="HTH_RRF2_2"/>
    <property type="match status" value="1"/>
</dbReference>
<dbReference type="AlphaFoldDB" id="A0A7K1GJP0"/>
<dbReference type="GO" id="GO:0005829">
    <property type="term" value="C:cytosol"/>
    <property type="evidence" value="ECO:0007669"/>
    <property type="project" value="TreeGrafter"/>
</dbReference>
<proteinExistence type="predicted"/>
<dbReference type="InterPro" id="IPR036390">
    <property type="entry name" value="WH_DNA-bd_sf"/>
</dbReference>
<dbReference type="PANTHER" id="PTHR33221:SF5">
    <property type="entry name" value="HTH-TYPE TRANSCRIPTIONAL REGULATOR ISCR"/>
    <property type="match status" value="1"/>
</dbReference>
<comment type="caution">
    <text evidence="2">The sequence shown here is derived from an EMBL/GenBank/DDBJ whole genome shotgun (WGS) entry which is preliminary data.</text>
</comment>
<name>A0A7K1GJP0_9FLAO</name>
<sequence>MLSKRCKYALKAMVCLARVYKQGQLTIASIAEQENIPKKFLEQILLELKRVKLVNSKKGVAGGYYLIKDPNEVSVADLYRIFDGPIALTPCVSLNYYEPCDDCVDEETCYLRNQLIEIRDKTRKSMSEATLQRFIDND</sequence>
<accession>A0A7K1GJP0</accession>
<keyword evidence="3" id="KW-1185">Reference proteome</keyword>
<protein>
    <submittedName>
        <fullName evidence="2">Rrf2 family transcriptional regulator</fullName>
    </submittedName>
</protein>
<dbReference type="GO" id="GO:0003677">
    <property type="term" value="F:DNA binding"/>
    <property type="evidence" value="ECO:0007669"/>
    <property type="project" value="UniProtKB-KW"/>
</dbReference>
<dbReference type="Pfam" id="PF02082">
    <property type="entry name" value="Rrf2"/>
    <property type="match status" value="1"/>
</dbReference>
<dbReference type="NCBIfam" id="TIGR00738">
    <property type="entry name" value="rrf2_super"/>
    <property type="match status" value="1"/>
</dbReference>
<organism evidence="2 3">
    <name type="scientific">Myroides pelagicus</name>
    <dbReference type="NCBI Taxonomy" id="270914"/>
    <lineage>
        <taxon>Bacteria</taxon>
        <taxon>Pseudomonadati</taxon>
        <taxon>Bacteroidota</taxon>
        <taxon>Flavobacteriia</taxon>
        <taxon>Flavobacteriales</taxon>
        <taxon>Flavobacteriaceae</taxon>
        <taxon>Myroides</taxon>
    </lineage>
</organism>
<dbReference type="InterPro" id="IPR000944">
    <property type="entry name" value="Tscrpt_reg_Rrf2"/>
</dbReference>
<dbReference type="Proteomes" id="UP000488936">
    <property type="component" value="Unassembled WGS sequence"/>
</dbReference>
<dbReference type="InterPro" id="IPR036388">
    <property type="entry name" value="WH-like_DNA-bd_sf"/>
</dbReference>
<dbReference type="Gene3D" id="1.10.10.10">
    <property type="entry name" value="Winged helix-like DNA-binding domain superfamily/Winged helix DNA-binding domain"/>
    <property type="match status" value="1"/>
</dbReference>
<dbReference type="RefSeq" id="WP_155034434.1">
    <property type="nucleotide sequence ID" value="NZ_JAYMMG010000050.1"/>
</dbReference>
<gene>
    <name evidence="2" type="ORF">GJV77_00690</name>
</gene>
<reference evidence="2 3" key="1">
    <citation type="journal article" date="2006" name="Int. J. Syst. Evol. Microbiol.">
        <title>Myroides pelagicus sp. nov., isolated from seawater in Thailand.</title>
        <authorList>
            <person name="Yoon J."/>
            <person name="Maneerat S."/>
            <person name="Kawai F."/>
            <person name="Yokota A."/>
        </authorList>
    </citation>
    <scope>NUCLEOTIDE SEQUENCE [LARGE SCALE GENOMIC DNA]</scope>
    <source>
        <strain evidence="2 3">SM1T</strain>
    </source>
</reference>